<feature type="compositionally biased region" description="Basic and acidic residues" evidence="1">
    <location>
        <begin position="268"/>
        <end position="283"/>
    </location>
</feature>
<dbReference type="GeneID" id="54300931"/>
<evidence type="ECO:0000256" key="1">
    <source>
        <dbReference type="SAM" id="MobiDB-lite"/>
    </source>
</evidence>
<feature type="compositionally biased region" description="Basic and acidic residues" evidence="1">
    <location>
        <begin position="232"/>
        <end position="248"/>
    </location>
</feature>
<name>A0A6A6B2Z1_9PEZI</name>
<evidence type="ECO:0000313" key="3">
    <source>
        <dbReference type="Proteomes" id="UP000799438"/>
    </source>
</evidence>
<dbReference type="AlphaFoldDB" id="A0A6A6B2Z1"/>
<organism evidence="2 3">
    <name type="scientific">Aplosporella prunicola CBS 121167</name>
    <dbReference type="NCBI Taxonomy" id="1176127"/>
    <lineage>
        <taxon>Eukaryota</taxon>
        <taxon>Fungi</taxon>
        <taxon>Dikarya</taxon>
        <taxon>Ascomycota</taxon>
        <taxon>Pezizomycotina</taxon>
        <taxon>Dothideomycetes</taxon>
        <taxon>Dothideomycetes incertae sedis</taxon>
        <taxon>Botryosphaeriales</taxon>
        <taxon>Aplosporellaceae</taxon>
        <taxon>Aplosporella</taxon>
    </lineage>
</organism>
<keyword evidence="3" id="KW-1185">Reference proteome</keyword>
<dbReference type="RefSeq" id="XP_033394295.1">
    <property type="nucleotide sequence ID" value="XM_033543434.1"/>
</dbReference>
<feature type="region of interest" description="Disordered" evidence="1">
    <location>
        <begin position="179"/>
        <end position="283"/>
    </location>
</feature>
<dbReference type="Proteomes" id="UP000799438">
    <property type="component" value="Unassembled WGS sequence"/>
</dbReference>
<gene>
    <name evidence="2" type="ORF">K452DRAFT_311514</name>
</gene>
<dbReference type="EMBL" id="ML995496">
    <property type="protein sequence ID" value="KAF2138582.1"/>
    <property type="molecule type" value="Genomic_DNA"/>
</dbReference>
<feature type="compositionally biased region" description="Low complexity" evidence="1">
    <location>
        <begin position="123"/>
        <end position="146"/>
    </location>
</feature>
<accession>A0A6A6B2Z1</accession>
<feature type="region of interest" description="Disordered" evidence="1">
    <location>
        <begin position="78"/>
        <end position="162"/>
    </location>
</feature>
<feature type="compositionally biased region" description="Low complexity" evidence="1">
    <location>
        <begin position="99"/>
        <end position="115"/>
    </location>
</feature>
<reference evidence="2" key="1">
    <citation type="journal article" date="2020" name="Stud. Mycol.">
        <title>101 Dothideomycetes genomes: a test case for predicting lifestyles and emergence of pathogens.</title>
        <authorList>
            <person name="Haridas S."/>
            <person name="Albert R."/>
            <person name="Binder M."/>
            <person name="Bloem J."/>
            <person name="Labutti K."/>
            <person name="Salamov A."/>
            <person name="Andreopoulos B."/>
            <person name="Baker S."/>
            <person name="Barry K."/>
            <person name="Bills G."/>
            <person name="Bluhm B."/>
            <person name="Cannon C."/>
            <person name="Castanera R."/>
            <person name="Culley D."/>
            <person name="Daum C."/>
            <person name="Ezra D."/>
            <person name="Gonzalez J."/>
            <person name="Henrissat B."/>
            <person name="Kuo A."/>
            <person name="Liang C."/>
            <person name="Lipzen A."/>
            <person name="Lutzoni F."/>
            <person name="Magnuson J."/>
            <person name="Mondo S."/>
            <person name="Nolan M."/>
            <person name="Ohm R."/>
            <person name="Pangilinan J."/>
            <person name="Park H.-J."/>
            <person name="Ramirez L."/>
            <person name="Alfaro M."/>
            <person name="Sun H."/>
            <person name="Tritt A."/>
            <person name="Yoshinaga Y."/>
            <person name="Zwiers L.-H."/>
            <person name="Turgeon B."/>
            <person name="Goodwin S."/>
            <person name="Spatafora J."/>
            <person name="Crous P."/>
            <person name="Grigoriev I."/>
        </authorList>
    </citation>
    <scope>NUCLEOTIDE SEQUENCE</scope>
    <source>
        <strain evidence="2">CBS 121167</strain>
    </source>
</reference>
<sequence>MLLPYEEATVLAIAPSVRQHRSQAGCSTGSCLSHLACVSATDNHYRYHRFRSTGSRQPPQRNCGGGGKSVCILDAQSPITNTSGRDGAEDDKQRRGVRSSKNSPRTPTSPTSSAKSSKDNRTRATSTASTSIASRSGDNNNNDDTNPSPTLRRSSRETAKVASYRQACEYEYIAAVDRRRAGGNSGPNPVGRPRIDRSGRRPVKLLPRRNPLPRVLARRGRGRHTSNLPKEGSPKEDLPKEDLPKDLPPRSFANRIPGCPRKNISPEPTKHENEHERKENEDT</sequence>
<protein>
    <submittedName>
        <fullName evidence="2">Uncharacterized protein</fullName>
    </submittedName>
</protein>
<evidence type="ECO:0000313" key="2">
    <source>
        <dbReference type="EMBL" id="KAF2138582.1"/>
    </source>
</evidence>
<proteinExistence type="predicted"/>